<accession>A0A1F6D0V1</accession>
<protein>
    <submittedName>
        <fullName evidence="1">Uncharacterized protein</fullName>
    </submittedName>
</protein>
<reference evidence="1 2" key="1">
    <citation type="journal article" date="2016" name="Nat. Commun.">
        <title>Thousands of microbial genomes shed light on interconnected biogeochemical processes in an aquifer system.</title>
        <authorList>
            <person name="Anantharaman K."/>
            <person name="Brown C.T."/>
            <person name="Hug L.A."/>
            <person name="Sharon I."/>
            <person name="Castelle C.J."/>
            <person name="Probst A.J."/>
            <person name="Thomas B.C."/>
            <person name="Singh A."/>
            <person name="Wilkins M.J."/>
            <person name="Karaoz U."/>
            <person name="Brodie E.L."/>
            <person name="Williams K.H."/>
            <person name="Hubbard S.S."/>
            <person name="Banfield J.F."/>
        </authorList>
    </citation>
    <scope>NUCLEOTIDE SEQUENCE [LARGE SCALE GENOMIC DNA]</scope>
</reference>
<name>A0A1F6D0V1_9BACT</name>
<evidence type="ECO:0000313" key="1">
    <source>
        <dbReference type="EMBL" id="OGG54995.1"/>
    </source>
</evidence>
<evidence type="ECO:0000313" key="2">
    <source>
        <dbReference type="Proteomes" id="UP000177659"/>
    </source>
</evidence>
<dbReference type="EMBL" id="MFLC01000025">
    <property type="protein sequence ID" value="OGG54995.1"/>
    <property type="molecule type" value="Genomic_DNA"/>
</dbReference>
<comment type="caution">
    <text evidence="1">The sequence shown here is derived from an EMBL/GenBank/DDBJ whole genome shotgun (WGS) entry which is preliminary data.</text>
</comment>
<gene>
    <name evidence="1" type="ORF">A3D62_03050</name>
</gene>
<dbReference type="AlphaFoldDB" id="A0A1F6D0V1"/>
<sequence length="110" mass="12385">MHEGPPNAFEKGPEPIPTQEEVRSVFEQLAGGEKYETVRELTDEKGLYLWDIIISVEDGSTEYSYMRAGRYREGQASETAIHVTFFDKTGTPVGGHSVAKYEKGEWELTP</sequence>
<proteinExistence type="predicted"/>
<organism evidence="1 2">
    <name type="scientific">Candidatus Kaiserbacteria bacterium RIFCSPHIGHO2_02_FULL_49_11</name>
    <dbReference type="NCBI Taxonomy" id="1798489"/>
    <lineage>
        <taxon>Bacteria</taxon>
        <taxon>Candidatus Kaiseribacteriota</taxon>
    </lineage>
</organism>
<dbReference type="Proteomes" id="UP000177659">
    <property type="component" value="Unassembled WGS sequence"/>
</dbReference>